<dbReference type="GO" id="GO:0030145">
    <property type="term" value="F:manganese ion binding"/>
    <property type="evidence" value="ECO:0007669"/>
    <property type="project" value="UniProtKB-UniRule"/>
</dbReference>
<evidence type="ECO:0000256" key="3">
    <source>
        <dbReference type="ARBA" id="ARBA00022723"/>
    </source>
</evidence>
<evidence type="ECO:0000256" key="2">
    <source>
        <dbReference type="ARBA" id="ARBA00022490"/>
    </source>
</evidence>
<comment type="cofactor">
    <cofactor evidence="6">
        <name>Mn(2+)</name>
        <dbReference type="ChEBI" id="CHEBI:29035"/>
    </cofactor>
    <text evidence="6">Binds 2 manganese ions.</text>
</comment>
<reference evidence="9 10" key="1">
    <citation type="submission" date="2016-10" db="EMBL/GenBank/DDBJ databases">
        <authorList>
            <person name="Varghese N."/>
            <person name="Submissions S."/>
        </authorList>
    </citation>
    <scope>NUCLEOTIDE SEQUENCE [LARGE SCALE GENOMIC DNA]</scope>
    <source>
        <strain evidence="9 10">WCC6</strain>
    </source>
</reference>
<protein>
    <recommendedName>
        <fullName evidence="6 7">Phosphopentomutase</fullName>
        <ecNumber evidence="6 7">5.4.2.7</ecNumber>
    </recommendedName>
    <alternativeName>
        <fullName evidence="6">Phosphodeoxyribomutase</fullName>
    </alternativeName>
</protein>
<dbReference type="RefSeq" id="WP_074705943.1">
    <property type="nucleotide sequence ID" value="NZ_CALAKB010000026.1"/>
</dbReference>
<dbReference type="EC" id="5.4.2.7" evidence="6 7"/>
<evidence type="ECO:0000313" key="10">
    <source>
        <dbReference type="Proteomes" id="UP000182379"/>
    </source>
</evidence>
<dbReference type="FunFam" id="3.30.70.1250:FF:000001">
    <property type="entry name" value="Phosphopentomutase"/>
    <property type="match status" value="1"/>
</dbReference>
<dbReference type="UniPathway" id="UPA00087">
    <property type="reaction ID" value="UER00173"/>
</dbReference>
<dbReference type="HAMAP" id="MF_00740">
    <property type="entry name" value="Phosphopentomut"/>
    <property type="match status" value="1"/>
</dbReference>
<evidence type="ECO:0000259" key="8">
    <source>
        <dbReference type="Pfam" id="PF01676"/>
    </source>
</evidence>
<evidence type="ECO:0000256" key="7">
    <source>
        <dbReference type="NCBIfam" id="TIGR01696"/>
    </source>
</evidence>
<organism evidence="9 10">
    <name type="scientific">Acidaminococcus fermentans</name>
    <dbReference type="NCBI Taxonomy" id="905"/>
    <lineage>
        <taxon>Bacteria</taxon>
        <taxon>Bacillati</taxon>
        <taxon>Bacillota</taxon>
        <taxon>Negativicutes</taxon>
        <taxon>Acidaminococcales</taxon>
        <taxon>Acidaminococcaceae</taxon>
        <taxon>Acidaminococcus</taxon>
    </lineage>
</organism>
<gene>
    <name evidence="6" type="primary">deoB</name>
    <name evidence="9" type="ORF">SAMN05216495_10840</name>
</gene>
<dbReference type="InterPro" id="IPR017850">
    <property type="entry name" value="Alkaline_phosphatase_core_sf"/>
</dbReference>
<feature type="domain" description="Metalloenzyme" evidence="8">
    <location>
        <begin position="2"/>
        <end position="386"/>
    </location>
</feature>
<comment type="catalytic activity">
    <reaction evidence="6">
        <text>alpha-D-ribose 1-phosphate = D-ribose 5-phosphate</text>
        <dbReference type="Rhea" id="RHEA:18793"/>
        <dbReference type="ChEBI" id="CHEBI:57720"/>
        <dbReference type="ChEBI" id="CHEBI:78346"/>
        <dbReference type="EC" id="5.4.2.7"/>
    </reaction>
</comment>
<dbReference type="GO" id="GO:0009117">
    <property type="term" value="P:nucleotide metabolic process"/>
    <property type="evidence" value="ECO:0007669"/>
    <property type="project" value="UniProtKB-UniRule"/>
</dbReference>
<dbReference type="InterPro" id="IPR010045">
    <property type="entry name" value="DeoB"/>
</dbReference>
<evidence type="ECO:0000313" key="9">
    <source>
        <dbReference type="EMBL" id="SDW89546.1"/>
    </source>
</evidence>
<name>A0A1H2X9V7_ACIFE</name>
<dbReference type="PIRSF" id="PIRSF001491">
    <property type="entry name" value="Ppentomutase"/>
    <property type="match status" value="1"/>
</dbReference>
<dbReference type="CDD" id="cd16009">
    <property type="entry name" value="PPM"/>
    <property type="match status" value="1"/>
</dbReference>
<dbReference type="GO" id="GO:0006018">
    <property type="term" value="P:2-deoxyribose 1-phosphate catabolic process"/>
    <property type="evidence" value="ECO:0007669"/>
    <property type="project" value="UniProtKB-UniRule"/>
</dbReference>
<dbReference type="InterPro" id="IPR024052">
    <property type="entry name" value="Phosphopentomutase_DeoB_cap_sf"/>
</dbReference>
<comment type="function">
    <text evidence="6">Isomerase that catalyzes the conversion of deoxy-ribose 1-phosphate (dRib-1-P) and ribose 1-phosphate (Rib-1-P) to deoxy-ribose 5-phosphate (dRib-5-P) and ribose 5-phosphate (Rib-5-P), respectively.</text>
</comment>
<dbReference type="SUPFAM" id="SSF143856">
    <property type="entry name" value="DeoB insert domain-like"/>
    <property type="match status" value="1"/>
</dbReference>
<keyword evidence="4 6" id="KW-0464">Manganese</keyword>
<dbReference type="PANTHER" id="PTHR21110">
    <property type="entry name" value="PHOSPHOPENTOMUTASE"/>
    <property type="match status" value="1"/>
</dbReference>
<dbReference type="Gene3D" id="3.40.720.10">
    <property type="entry name" value="Alkaline Phosphatase, subunit A"/>
    <property type="match status" value="1"/>
</dbReference>
<dbReference type="Proteomes" id="UP000182379">
    <property type="component" value="Unassembled WGS sequence"/>
</dbReference>
<evidence type="ECO:0000256" key="5">
    <source>
        <dbReference type="ARBA" id="ARBA00023235"/>
    </source>
</evidence>
<comment type="pathway">
    <text evidence="6">Carbohydrate degradation; 2-deoxy-D-ribose 1-phosphate degradation; D-glyceraldehyde 3-phosphate and acetaldehyde from 2-deoxy-alpha-D-ribose 1-phosphate: step 1/2.</text>
</comment>
<dbReference type="Gene3D" id="3.30.70.1250">
    <property type="entry name" value="Phosphopentomutase"/>
    <property type="match status" value="1"/>
</dbReference>
<dbReference type="GO" id="GO:0008973">
    <property type="term" value="F:phosphopentomutase activity"/>
    <property type="evidence" value="ECO:0007669"/>
    <property type="project" value="UniProtKB-UniRule"/>
</dbReference>
<comment type="subcellular location">
    <subcellularLocation>
        <location evidence="6">Cytoplasm</location>
    </subcellularLocation>
</comment>
<dbReference type="GO" id="GO:0005829">
    <property type="term" value="C:cytosol"/>
    <property type="evidence" value="ECO:0007669"/>
    <property type="project" value="TreeGrafter"/>
</dbReference>
<feature type="binding site" evidence="6">
    <location>
        <position position="309"/>
    </location>
    <ligand>
        <name>Mn(2+)</name>
        <dbReference type="ChEBI" id="CHEBI:29035"/>
        <label>2</label>
    </ligand>
</feature>
<evidence type="ECO:0000256" key="1">
    <source>
        <dbReference type="ARBA" id="ARBA00010373"/>
    </source>
</evidence>
<dbReference type="Pfam" id="PF01676">
    <property type="entry name" value="Metalloenzyme"/>
    <property type="match status" value="1"/>
</dbReference>
<feature type="binding site" evidence="6">
    <location>
        <position position="345"/>
    </location>
    <ligand>
        <name>Mn(2+)</name>
        <dbReference type="ChEBI" id="CHEBI:29035"/>
        <label>1</label>
    </ligand>
</feature>
<dbReference type="InterPro" id="IPR006124">
    <property type="entry name" value="Metalloenzyme"/>
</dbReference>
<feature type="binding site" evidence="6">
    <location>
        <position position="346"/>
    </location>
    <ligand>
        <name>Mn(2+)</name>
        <dbReference type="ChEBI" id="CHEBI:29035"/>
        <label>1</label>
    </ligand>
</feature>
<dbReference type="SUPFAM" id="SSF53649">
    <property type="entry name" value="Alkaline phosphatase-like"/>
    <property type="match status" value="1"/>
</dbReference>
<accession>A0A1H2X9V7</accession>
<keyword evidence="3 6" id="KW-0479">Metal-binding</keyword>
<feature type="binding site" evidence="6">
    <location>
        <position position="304"/>
    </location>
    <ligand>
        <name>Mn(2+)</name>
        <dbReference type="ChEBI" id="CHEBI:29035"/>
        <label>2</label>
    </ligand>
</feature>
<dbReference type="PANTHER" id="PTHR21110:SF0">
    <property type="entry name" value="PHOSPHOPENTOMUTASE"/>
    <property type="match status" value="1"/>
</dbReference>
<dbReference type="GO" id="GO:0000287">
    <property type="term" value="F:magnesium ion binding"/>
    <property type="evidence" value="ECO:0007669"/>
    <property type="project" value="UniProtKB-UniRule"/>
</dbReference>
<keyword evidence="2 6" id="KW-0963">Cytoplasm</keyword>
<comment type="similarity">
    <text evidence="1 6">Belongs to the phosphopentomutase family.</text>
</comment>
<evidence type="ECO:0000256" key="6">
    <source>
        <dbReference type="HAMAP-Rule" id="MF_00740"/>
    </source>
</evidence>
<comment type="catalytic activity">
    <reaction evidence="6">
        <text>2-deoxy-alpha-D-ribose 1-phosphate = 2-deoxy-D-ribose 5-phosphate</text>
        <dbReference type="Rhea" id="RHEA:27658"/>
        <dbReference type="ChEBI" id="CHEBI:57259"/>
        <dbReference type="ChEBI" id="CHEBI:62877"/>
        <dbReference type="EC" id="5.4.2.7"/>
    </reaction>
</comment>
<comment type="caution">
    <text evidence="9">The sequence shown here is derived from an EMBL/GenBank/DDBJ whole genome shotgun (WGS) entry which is preliminary data.</text>
</comment>
<dbReference type="NCBIfam" id="NF003766">
    <property type="entry name" value="PRK05362.1"/>
    <property type="match status" value="1"/>
</dbReference>
<dbReference type="NCBIfam" id="TIGR01696">
    <property type="entry name" value="deoB"/>
    <property type="match status" value="1"/>
</dbReference>
<dbReference type="AlphaFoldDB" id="A0A1H2X9V7"/>
<evidence type="ECO:0000256" key="4">
    <source>
        <dbReference type="ARBA" id="ARBA00023211"/>
    </source>
</evidence>
<feature type="binding site" evidence="6">
    <location>
        <position position="10"/>
    </location>
    <ligand>
        <name>Mn(2+)</name>
        <dbReference type="ChEBI" id="CHEBI:29035"/>
        <label>1</label>
    </ligand>
</feature>
<sequence length="406" mass="44309">MKRSIILMMDSFGIGGAEDAGRFGDQGADTLGHIARWFGEERAKDPSAPLLALPNLARYGLERAHEMSTGQKLAVSIGAAEPLEGAYTYAREVSSGKDTLSGHWELTGVPVMFDWGYFPDKPHCFPPDIIDGLIREGHLPGVLGEKHASGTVIIQELGEEHMRTGKPIVYTSADSVLQIAAHEKTFGLENLYKLCEIAYKLVQPYHIARVIARPFVGEKAGEFTRTGNRHDYAVPAPEKTLLDEVYEKAGGVYAVGKIADIFAHRGITRAWHATGLDALFDATLEALEAAGDGSLIFTNFVDFDSTYGHRRDAKGYGEGLMTIDRRLPELAARLQPGDLVLVTADHGCDPTWKGTDHTREHVPMLFFGPGVRPGALQPMDTYGDGGQILARHLGLELTRGKAQEVY</sequence>
<dbReference type="EMBL" id="FNOP01000008">
    <property type="protein sequence ID" value="SDW89546.1"/>
    <property type="molecule type" value="Genomic_DNA"/>
</dbReference>
<proteinExistence type="inferred from homology"/>
<dbReference type="GO" id="GO:0043094">
    <property type="term" value="P:metabolic compound salvage"/>
    <property type="evidence" value="ECO:0007669"/>
    <property type="project" value="UniProtKB-UniRule"/>
</dbReference>
<keyword evidence="5 6" id="KW-0413">Isomerase</keyword>
<dbReference type="GO" id="GO:0006015">
    <property type="term" value="P:5-phosphoribose 1-diphosphate biosynthetic process"/>
    <property type="evidence" value="ECO:0007669"/>
    <property type="project" value="UniProtKB-UniPathway"/>
</dbReference>
<feature type="binding site" evidence="6">
    <location>
        <position position="357"/>
    </location>
    <ligand>
        <name>Mn(2+)</name>
        <dbReference type="ChEBI" id="CHEBI:29035"/>
        <label>2</label>
    </ligand>
</feature>